<protein>
    <submittedName>
        <fullName evidence="8">IIV3-029R protein</fullName>
    </submittedName>
</protein>
<dbReference type="Proteomes" id="UP000604046">
    <property type="component" value="Unassembled WGS sequence"/>
</dbReference>
<evidence type="ECO:0000313" key="9">
    <source>
        <dbReference type="Proteomes" id="UP000604046"/>
    </source>
</evidence>
<dbReference type="Gene3D" id="1.20.1250.20">
    <property type="entry name" value="MFS general substrate transporter like domains"/>
    <property type="match status" value="1"/>
</dbReference>
<feature type="transmembrane region" description="Helical" evidence="7">
    <location>
        <begin position="412"/>
        <end position="435"/>
    </location>
</feature>
<reference evidence="8" key="1">
    <citation type="submission" date="2021-02" db="EMBL/GenBank/DDBJ databases">
        <authorList>
            <person name="Dougan E. K."/>
            <person name="Rhodes N."/>
            <person name="Thang M."/>
            <person name="Chan C."/>
        </authorList>
    </citation>
    <scope>NUCLEOTIDE SEQUENCE</scope>
</reference>
<organism evidence="8 9">
    <name type="scientific">Symbiodinium natans</name>
    <dbReference type="NCBI Taxonomy" id="878477"/>
    <lineage>
        <taxon>Eukaryota</taxon>
        <taxon>Sar</taxon>
        <taxon>Alveolata</taxon>
        <taxon>Dinophyceae</taxon>
        <taxon>Suessiales</taxon>
        <taxon>Symbiodiniaceae</taxon>
        <taxon>Symbiodinium</taxon>
    </lineage>
</organism>
<sequence>MSMPVKLEEEESTVASELEHTNCSSTLEHTGDTRGLKKAASYLSQCTTLSAGLSHVSHENLSVASESQVSAPEFSAIKPDVENALGVEPPEVISIWTWRSIGIVANGFLLAFMNATCTGVAYGFFLGYMGLDSYVMSSITALMKLPDVLLLPFGVMTDCLPIRGQHRKPWLLVAWSIAGIALLAMSLKPQPAPFYCQDANGDYDWYVPPCNPDIHKEKNWYVFPLFMLTAGVQLGSVAGEGLLLEYSQREPVERRGHIKSEMTMACTAGALTSSLFLGIFMNGKAYLGTFDWGLSFSGLMSVCLVLVIFIIPITVLCVHEPPKSGQRTSCRAHVKSSWELVQKKALSSLLFFAFFVQFLVSQTTTAGPMVRSQWAHVKVLQQQMFSMAGLAVMMAATWMYKMFFLQVSWRKAICIAIVTVTVSDAIPTFLTTFGVVRSQYFYLGEDVVGSIPMAVLQLVSNLMIIELAETGREGLCYGLIGTLQHSAIPFATVVSNQIYGLFNPKLSNLENYVMDTPAFRSTVAWSYVLTYSTSFIALGFLPLIPWQKAEAHRRKKEWSSNSLMAAMVLAIPAACLIYGIIVLMLTSQPETACLRWVGGQGCENLS</sequence>
<dbReference type="OrthoDB" id="430647at2759"/>
<feature type="transmembrane region" description="Helical" evidence="7">
    <location>
        <begin position="522"/>
        <end position="544"/>
    </location>
</feature>
<comment type="subcellular location">
    <subcellularLocation>
        <location evidence="1">Membrane</location>
        <topology evidence="1">Multi-pass membrane protein</topology>
    </subcellularLocation>
</comment>
<name>A0A812QUW6_9DINO</name>
<dbReference type="GO" id="GO:0016020">
    <property type="term" value="C:membrane"/>
    <property type="evidence" value="ECO:0007669"/>
    <property type="project" value="UniProtKB-SubCell"/>
</dbReference>
<feature type="transmembrane region" description="Helical" evidence="7">
    <location>
        <begin position="169"/>
        <end position="187"/>
    </location>
</feature>
<dbReference type="InterPro" id="IPR036259">
    <property type="entry name" value="MFS_trans_sf"/>
</dbReference>
<gene>
    <name evidence="8" type="primary">IIV3-029R</name>
    <name evidence="8" type="ORF">SNAT2548_LOCUS22033</name>
</gene>
<feature type="transmembrane region" description="Helical" evidence="7">
    <location>
        <begin position="103"/>
        <end position="128"/>
    </location>
</feature>
<feature type="transmembrane region" description="Helical" evidence="7">
    <location>
        <begin position="565"/>
        <end position="585"/>
    </location>
</feature>
<proteinExistence type="inferred from homology"/>
<feature type="transmembrane region" description="Helical" evidence="7">
    <location>
        <begin position="221"/>
        <end position="244"/>
    </location>
</feature>
<feature type="transmembrane region" description="Helical" evidence="7">
    <location>
        <begin position="265"/>
        <end position="287"/>
    </location>
</feature>
<feature type="transmembrane region" description="Helical" evidence="7">
    <location>
        <begin position="380"/>
        <end position="400"/>
    </location>
</feature>
<dbReference type="EMBL" id="CAJNDS010002273">
    <property type="protein sequence ID" value="CAE7404993.1"/>
    <property type="molecule type" value="Genomic_DNA"/>
</dbReference>
<feature type="transmembrane region" description="Helical" evidence="7">
    <location>
        <begin position="299"/>
        <end position="319"/>
    </location>
</feature>
<dbReference type="AlphaFoldDB" id="A0A812QUW6"/>
<comment type="caution">
    <text evidence="8">The sequence shown here is derived from an EMBL/GenBank/DDBJ whole genome shotgun (WGS) entry which is preliminary data.</text>
</comment>
<dbReference type="SUPFAM" id="SSF103473">
    <property type="entry name" value="MFS general substrate transporter"/>
    <property type="match status" value="1"/>
</dbReference>
<dbReference type="Pfam" id="PF03092">
    <property type="entry name" value="BT1"/>
    <property type="match status" value="1"/>
</dbReference>
<keyword evidence="3" id="KW-0813">Transport</keyword>
<accession>A0A812QUW6</accession>
<feature type="transmembrane region" description="Helical" evidence="7">
    <location>
        <begin position="340"/>
        <end position="360"/>
    </location>
</feature>
<dbReference type="InterPro" id="IPR039309">
    <property type="entry name" value="BT1"/>
</dbReference>
<keyword evidence="4 7" id="KW-0812">Transmembrane</keyword>
<evidence type="ECO:0000313" key="8">
    <source>
        <dbReference type="EMBL" id="CAE7404993.1"/>
    </source>
</evidence>
<dbReference type="PANTHER" id="PTHR31585:SF5">
    <property type="entry name" value="RNA-BINDING S4 DOMAIN-CONTAINING PROTEIN"/>
    <property type="match status" value="1"/>
</dbReference>
<evidence type="ECO:0000256" key="3">
    <source>
        <dbReference type="ARBA" id="ARBA00022448"/>
    </source>
</evidence>
<evidence type="ECO:0000256" key="6">
    <source>
        <dbReference type="ARBA" id="ARBA00023136"/>
    </source>
</evidence>
<evidence type="ECO:0000256" key="4">
    <source>
        <dbReference type="ARBA" id="ARBA00022692"/>
    </source>
</evidence>
<keyword evidence="6 7" id="KW-0472">Membrane</keyword>
<evidence type="ECO:0000256" key="7">
    <source>
        <dbReference type="SAM" id="Phobius"/>
    </source>
</evidence>
<keyword evidence="5 7" id="KW-1133">Transmembrane helix</keyword>
<feature type="transmembrane region" description="Helical" evidence="7">
    <location>
        <begin position="134"/>
        <end position="157"/>
    </location>
</feature>
<comment type="similarity">
    <text evidence="2">Belongs to the major facilitator superfamily. Folate-biopterin transporter (TC 2.A.71) family.</text>
</comment>
<evidence type="ECO:0000256" key="2">
    <source>
        <dbReference type="ARBA" id="ARBA00007015"/>
    </source>
</evidence>
<keyword evidence="9" id="KW-1185">Reference proteome</keyword>
<evidence type="ECO:0000256" key="5">
    <source>
        <dbReference type="ARBA" id="ARBA00022989"/>
    </source>
</evidence>
<dbReference type="PANTHER" id="PTHR31585">
    <property type="entry name" value="FOLATE-BIOPTERIN TRANSPORTER 1, CHLOROPLASTIC"/>
    <property type="match status" value="1"/>
</dbReference>
<evidence type="ECO:0000256" key="1">
    <source>
        <dbReference type="ARBA" id="ARBA00004141"/>
    </source>
</evidence>